<dbReference type="GO" id="GO:0004672">
    <property type="term" value="F:protein kinase activity"/>
    <property type="evidence" value="ECO:0007669"/>
    <property type="project" value="UniProtKB-ARBA"/>
</dbReference>
<evidence type="ECO:0000256" key="3">
    <source>
        <dbReference type="PROSITE-ProRule" id="PRU00169"/>
    </source>
</evidence>
<feature type="compositionally biased region" description="Basic and acidic residues" evidence="4">
    <location>
        <begin position="380"/>
        <end position="393"/>
    </location>
</feature>
<feature type="region of interest" description="Disordered" evidence="4">
    <location>
        <begin position="521"/>
        <end position="546"/>
    </location>
</feature>
<accession>A0A6L3B6M3</accession>
<feature type="modified residue" description="4-aspartylphosphate" evidence="3">
    <location>
        <position position="446"/>
    </location>
</feature>
<evidence type="ECO:0000313" key="7">
    <source>
        <dbReference type="EMBL" id="KAA0688312.1"/>
    </source>
</evidence>
<keyword evidence="5" id="KW-0472">Membrane</keyword>
<dbReference type="CDD" id="cd17546">
    <property type="entry name" value="REC_hyHK_CKI1_RcsC-like"/>
    <property type="match status" value="1"/>
</dbReference>
<dbReference type="InterPro" id="IPR001789">
    <property type="entry name" value="Sig_transdc_resp-reg_receiver"/>
</dbReference>
<dbReference type="EMBL" id="QOKV01000001">
    <property type="protein sequence ID" value="KAA0688312.1"/>
    <property type="molecule type" value="Genomic_DNA"/>
</dbReference>
<keyword evidence="5" id="KW-0812">Transmembrane</keyword>
<dbReference type="PANTHER" id="PTHR45339">
    <property type="entry name" value="HYBRID SIGNAL TRANSDUCTION HISTIDINE KINASE J"/>
    <property type="match status" value="1"/>
</dbReference>
<dbReference type="PANTHER" id="PTHR45339:SF3">
    <property type="entry name" value="HISTIDINE KINASE"/>
    <property type="match status" value="1"/>
</dbReference>
<dbReference type="Gene3D" id="1.20.120.160">
    <property type="entry name" value="HPT domain"/>
    <property type="match status" value="1"/>
</dbReference>
<dbReference type="AlphaFoldDB" id="A0A6L3B6M3"/>
<dbReference type="SUPFAM" id="SSF52172">
    <property type="entry name" value="CheY-like"/>
    <property type="match status" value="1"/>
</dbReference>
<comment type="caution">
    <text evidence="7">The sequence shown here is derived from an EMBL/GenBank/DDBJ whole genome shotgun (WGS) entry which is preliminary data.</text>
</comment>
<name>A0A6L3B6M3_AZOBR</name>
<dbReference type="SMART" id="SM00448">
    <property type="entry name" value="REC"/>
    <property type="match status" value="1"/>
</dbReference>
<evidence type="ECO:0000259" key="6">
    <source>
        <dbReference type="PROSITE" id="PS50110"/>
    </source>
</evidence>
<feature type="region of interest" description="Disordered" evidence="4">
    <location>
        <begin position="1"/>
        <end position="37"/>
    </location>
</feature>
<feature type="domain" description="Response regulatory" evidence="6">
    <location>
        <begin position="397"/>
        <end position="518"/>
    </location>
</feature>
<dbReference type="PROSITE" id="PS50110">
    <property type="entry name" value="RESPONSE_REGULATORY"/>
    <property type="match status" value="1"/>
</dbReference>
<sequence>MANPRQAGVSSTENGNGRADMHAQDASPSAEAEARHERRNLRLGAPWIGTTWLGTSRIGALALAALLSGASAGGSAWLALAEMDARARGQAARSLDEALDLMRVAALAAGLSSSAAELEAAGTAQRRLTAHNALRQRTQQLAAMLEALPRDWRAELRFAALAIRAEADELNATVERRLAGQSSLQDLTEQVAGRSEALAQALAAAHTPSPGAETMRRIDASRQAVALRLLAAGSAPASASSARSEFRKAAGALFDALNDLPIDAASPRRADAARQLVALGMDEQNVFDLRQEQEALTAKAAGIATLLGGTASDLAHRAGRGALALRDGLRDGLDGPITQRAGVDLSAAAPAGVGLLTGLAVFAVGLGVAQTRAQRTAPPDPDKTEPAGPTRERPSLRILLAEDEPVSQQAAAMLLRRAGHAVTVAGDGQAAVAAMERERYDLVLMDMQMPGMDGVEATRRIRALPDGAGTVAAGLRIVALTASALPDVAERCRAAGADAVLEKPLRLSALDALLDRLSAAADDDDDDADDNDAAGIPPPLDGDPGLPVFEEDAIRQMREHLPAERVAVLVANTLVTLRGYHAALKQAWNAGDRATTGAMAHKIAGVAGIYGCMALRGAAQALERALDTGEGDPDALCRALDTAVPPALAALDRWSGG</sequence>
<proteinExistence type="predicted"/>
<evidence type="ECO:0000256" key="2">
    <source>
        <dbReference type="ARBA" id="ARBA00023012"/>
    </source>
</evidence>
<dbReference type="GO" id="GO:0005886">
    <property type="term" value="C:plasma membrane"/>
    <property type="evidence" value="ECO:0007669"/>
    <property type="project" value="UniProtKB-SubCell"/>
</dbReference>
<dbReference type="Pfam" id="PF00072">
    <property type="entry name" value="Response_reg"/>
    <property type="match status" value="1"/>
</dbReference>
<feature type="transmembrane region" description="Helical" evidence="5">
    <location>
        <begin position="58"/>
        <end position="80"/>
    </location>
</feature>
<feature type="compositionally biased region" description="Acidic residues" evidence="4">
    <location>
        <begin position="521"/>
        <end position="532"/>
    </location>
</feature>
<dbReference type="Proteomes" id="UP000476837">
    <property type="component" value="Unassembled WGS sequence"/>
</dbReference>
<keyword evidence="5" id="KW-1133">Transmembrane helix</keyword>
<dbReference type="InterPro" id="IPR011006">
    <property type="entry name" value="CheY-like_superfamily"/>
</dbReference>
<organism evidence="7 8">
    <name type="scientific">Azospirillum brasilense</name>
    <dbReference type="NCBI Taxonomy" id="192"/>
    <lineage>
        <taxon>Bacteria</taxon>
        <taxon>Pseudomonadati</taxon>
        <taxon>Pseudomonadota</taxon>
        <taxon>Alphaproteobacteria</taxon>
        <taxon>Rhodospirillales</taxon>
        <taxon>Azospirillaceae</taxon>
        <taxon>Azospirillum</taxon>
    </lineage>
</organism>
<feature type="region of interest" description="Disordered" evidence="4">
    <location>
        <begin position="371"/>
        <end position="393"/>
    </location>
</feature>
<dbReference type="SUPFAM" id="SSF47226">
    <property type="entry name" value="Histidine-containing phosphotransfer domain, HPT domain"/>
    <property type="match status" value="1"/>
</dbReference>
<reference evidence="7 8" key="1">
    <citation type="submission" date="2018-07" db="EMBL/GenBank/DDBJ databases">
        <title>Genome sequence of Roseomonas fauriae ATCC 49958.</title>
        <authorList>
            <person name="Sant'Anna F.H."/>
            <person name="Baldani J.I."/>
            <person name="Zilli J.E."/>
            <person name="Reis V.M."/>
            <person name="Hartmann A."/>
            <person name="Cruz L."/>
            <person name="de Souza E.M."/>
            <person name="de Oliveira Pedrosa F."/>
            <person name="Passaglia L.M.P."/>
        </authorList>
    </citation>
    <scope>NUCLEOTIDE SEQUENCE [LARGE SCALE GENOMIC DNA]</scope>
    <source>
        <strain evidence="7 8">ATCC 49958</strain>
    </source>
</reference>
<keyword evidence="2" id="KW-0902">Two-component regulatory system</keyword>
<evidence type="ECO:0000313" key="8">
    <source>
        <dbReference type="Proteomes" id="UP000476837"/>
    </source>
</evidence>
<gene>
    <name evidence="7" type="ORF">DS837_00815</name>
</gene>
<dbReference type="Pfam" id="PF01627">
    <property type="entry name" value="Hpt"/>
    <property type="match status" value="1"/>
</dbReference>
<evidence type="ECO:0000256" key="1">
    <source>
        <dbReference type="ARBA" id="ARBA00022553"/>
    </source>
</evidence>
<dbReference type="GO" id="GO:0005524">
    <property type="term" value="F:ATP binding"/>
    <property type="evidence" value="ECO:0007669"/>
    <property type="project" value="UniProtKB-KW"/>
</dbReference>
<keyword evidence="1 3" id="KW-0597">Phosphoprotein</keyword>
<protein>
    <submittedName>
        <fullName evidence="7">Response regulator</fullName>
    </submittedName>
</protein>
<dbReference type="Gene3D" id="3.40.50.2300">
    <property type="match status" value="1"/>
</dbReference>
<dbReference type="InterPro" id="IPR008207">
    <property type="entry name" value="Sig_transdc_His_kin_Hpt_dom"/>
</dbReference>
<dbReference type="InterPro" id="IPR036641">
    <property type="entry name" value="HPT_dom_sf"/>
</dbReference>
<dbReference type="GO" id="GO:0000160">
    <property type="term" value="P:phosphorelay signal transduction system"/>
    <property type="evidence" value="ECO:0007669"/>
    <property type="project" value="UniProtKB-KW"/>
</dbReference>
<evidence type="ECO:0000256" key="4">
    <source>
        <dbReference type="SAM" id="MobiDB-lite"/>
    </source>
</evidence>
<evidence type="ECO:0000256" key="5">
    <source>
        <dbReference type="SAM" id="Phobius"/>
    </source>
</evidence>